<feature type="compositionally biased region" description="Pro residues" evidence="1">
    <location>
        <begin position="88"/>
        <end position="108"/>
    </location>
</feature>
<dbReference type="InParanoid" id="A0A0P0VL44"/>
<dbReference type="PaxDb" id="39947-A0A0P0VL44"/>
<feature type="region of interest" description="Disordered" evidence="1">
    <location>
        <begin position="1"/>
        <end position="156"/>
    </location>
</feature>
<dbReference type="OMA" id="ATHEYQL"/>
<feature type="compositionally biased region" description="Pro residues" evidence="1">
    <location>
        <begin position="1"/>
        <end position="25"/>
    </location>
</feature>
<protein>
    <submittedName>
        <fullName evidence="2">Os02g0585566 protein</fullName>
    </submittedName>
</protein>
<feature type="compositionally biased region" description="Basic residues" evidence="1">
    <location>
        <begin position="214"/>
        <end position="225"/>
    </location>
</feature>
<name>A0A0P0VL44_ORYSJ</name>
<proteinExistence type="predicted"/>
<reference evidence="2 3" key="2">
    <citation type="journal article" date="2013" name="Plant Cell Physiol.">
        <title>Rice Annotation Project Database (RAP-DB): an integrative and interactive database for rice genomics.</title>
        <authorList>
            <person name="Sakai H."/>
            <person name="Lee S.S."/>
            <person name="Tanaka T."/>
            <person name="Numa H."/>
            <person name="Kim J."/>
            <person name="Kawahara Y."/>
            <person name="Wakimoto H."/>
            <person name="Yang C.C."/>
            <person name="Iwamoto M."/>
            <person name="Abe T."/>
            <person name="Yamada Y."/>
            <person name="Muto A."/>
            <person name="Inokuchi H."/>
            <person name="Ikemura T."/>
            <person name="Matsumoto T."/>
            <person name="Sasaki T."/>
            <person name="Itoh T."/>
        </authorList>
    </citation>
    <scope>NUCLEOTIDE SEQUENCE [LARGE SCALE GENOMIC DNA]</scope>
    <source>
        <strain evidence="3">cv. Nipponbare</strain>
    </source>
</reference>
<evidence type="ECO:0000256" key="1">
    <source>
        <dbReference type="SAM" id="MobiDB-lite"/>
    </source>
</evidence>
<dbReference type="AlphaFoldDB" id="A0A0P0VL44"/>
<evidence type="ECO:0000313" key="3">
    <source>
        <dbReference type="Proteomes" id="UP000059680"/>
    </source>
</evidence>
<reference evidence="2 3" key="3">
    <citation type="journal article" date="2013" name="Rice">
        <title>Improvement of the Oryza sativa Nipponbare reference genome using next generation sequence and optical map data.</title>
        <authorList>
            <person name="Kawahara Y."/>
            <person name="de la Bastide M."/>
            <person name="Hamilton J.P."/>
            <person name="Kanamori H."/>
            <person name="McCombie W.R."/>
            <person name="Ouyang S."/>
            <person name="Schwartz D.C."/>
            <person name="Tanaka T."/>
            <person name="Wu J."/>
            <person name="Zhou S."/>
            <person name="Childs K.L."/>
            <person name="Davidson R.M."/>
            <person name="Lin H."/>
            <person name="Quesada-Ocampo L."/>
            <person name="Vaillancourt B."/>
            <person name="Sakai H."/>
            <person name="Lee S.S."/>
            <person name="Kim J."/>
            <person name="Numa H."/>
            <person name="Itoh T."/>
            <person name="Buell C.R."/>
            <person name="Matsumoto T."/>
        </authorList>
    </citation>
    <scope>NUCLEOTIDE SEQUENCE [LARGE SCALE GENOMIC DNA]</scope>
    <source>
        <strain evidence="3">cv. Nipponbare</strain>
    </source>
</reference>
<reference evidence="3" key="1">
    <citation type="journal article" date="2005" name="Nature">
        <title>The map-based sequence of the rice genome.</title>
        <authorList>
            <consortium name="International rice genome sequencing project (IRGSP)"/>
            <person name="Matsumoto T."/>
            <person name="Wu J."/>
            <person name="Kanamori H."/>
            <person name="Katayose Y."/>
            <person name="Fujisawa M."/>
            <person name="Namiki N."/>
            <person name="Mizuno H."/>
            <person name="Yamamoto K."/>
            <person name="Antonio B.A."/>
            <person name="Baba T."/>
            <person name="Sakata K."/>
            <person name="Nagamura Y."/>
            <person name="Aoki H."/>
            <person name="Arikawa K."/>
            <person name="Arita K."/>
            <person name="Bito T."/>
            <person name="Chiden Y."/>
            <person name="Fujitsuka N."/>
            <person name="Fukunaka R."/>
            <person name="Hamada M."/>
            <person name="Harada C."/>
            <person name="Hayashi A."/>
            <person name="Hijishita S."/>
            <person name="Honda M."/>
            <person name="Hosokawa S."/>
            <person name="Ichikawa Y."/>
            <person name="Idonuma A."/>
            <person name="Iijima M."/>
            <person name="Ikeda M."/>
            <person name="Ikeno M."/>
            <person name="Ito K."/>
            <person name="Ito S."/>
            <person name="Ito T."/>
            <person name="Ito Y."/>
            <person name="Ito Y."/>
            <person name="Iwabuchi A."/>
            <person name="Kamiya K."/>
            <person name="Karasawa W."/>
            <person name="Kurita K."/>
            <person name="Katagiri S."/>
            <person name="Kikuta A."/>
            <person name="Kobayashi H."/>
            <person name="Kobayashi N."/>
            <person name="Machita K."/>
            <person name="Maehara T."/>
            <person name="Masukawa M."/>
            <person name="Mizubayashi T."/>
            <person name="Mukai Y."/>
            <person name="Nagasaki H."/>
            <person name="Nagata Y."/>
            <person name="Naito S."/>
            <person name="Nakashima M."/>
            <person name="Nakama Y."/>
            <person name="Nakamichi Y."/>
            <person name="Nakamura M."/>
            <person name="Meguro A."/>
            <person name="Negishi M."/>
            <person name="Ohta I."/>
            <person name="Ohta T."/>
            <person name="Okamoto M."/>
            <person name="Ono N."/>
            <person name="Saji S."/>
            <person name="Sakaguchi M."/>
            <person name="Sakai K."/>
            <person name="Shibata M."/>
            <person name="Shimokawa T."/>
            <person name="Song J."/>
            <person name="Takazaki Y."/>
            <person name="Terasawa K."/>
            <person name="Tsugane M."/>
            <person name="Tsuji K."/>
            <person name="Ueda S."/>
            <person name="Waki K."/>
            <person name="Yamagata H."/>
            <person name="Yamamoto M."/>
            <person name="Yamamoto S."/>
            <person name="Yamane H."/>
            <person name="Yoshiki S."/>
            <person name="Yoshihara R."/>
            <person name="Yukawa K."/>
            <person name="Zhong H."/>
            <person name="Yano M."/>
            <person name="Yuan Q."/>
            <person name="Ouyang S."/>
            <person name="Liu J."/>
            <person name="Jones K.M."/>
            <person name="Gansberger K."/>
            <person name="Moffat K."/>
            <person name="Hill J."/>
            <person name="Bera J."/>
            <person name="Fadrosh D."/>
            <person name="Jin S."/>
            <person name="Johri S."/>
            <person name="Kim M."/>
            <person name="Overton L."/>
            <person name="Reardon M."/>
            <person name="Tsitrin T."/>
            <person name="Vuong H."/>
            <person name="Weaver B."/>
            <person name="Ciecko A."/>
            <person name="Tallon L."/>
            <person name="Jackson J."/>
            <person name="Pai G."/>
            <person name="Aken S.V."/>
            <person name="Utterback T."/>
            <person name="Reidmuller S."/>
            <person name="Feldblyum T."/>
            <person name="Hsiao J."/>
            <person name="Zismann V."/>
            <person name="Iobst S."/>
            <person name="de Vazeille A.R."/>
            <person name="Buell C.R."/>
            <person name="Ying K."/>
            <person name="Li Y."/>
            <person name="Lu T."/>
            <person name="Huang Y."/>
            <person name="Zhao Q."/>
            <person name="Feng Q."/>
            <person name="Zhang L."/>
            <person name="Zhu J."/>
            <person name="Weng Q."/>
            <person name="Mu J."/>
            <person name="Lu Y."/>
            <person name="Fan D."/>
            <person name="Liu Y."/>
            <person name="Guan J."/>
            <person name="Zhang Y."/>
            <person name="Yu S."/>
            <person name="Liu X."/>
            <person name="Zhang Y."/>
            <person name="Hong G."/>
            <person name="Han B."/>
            <person name="Choisne N."/>
            <person name="Demange N."/>
            <person name="Orjeda G."/>
            <person name="Samain S."/>
            <person name="Cattolico L."/>
            <person name="Pelletier E."/>
            <person name="Couloux A."/>
            <person name="Segurens B."/>
            <person name="Wincker P."/>
            <person name="D'Hont A."/>
            <person name="Scarpelli C."/>
            <person name="Weissenbach J."/>
            <person name="Salanoubat M."/>
            <person name="Quetier F."/>
            <person name="Yu Y."/>
            <person name="Kim H.R."/>
            <person name="Rambo T."/>
            <person name="Currie J."/>
            <person name="Collura K."/>
            <person name="Luo M."/>
            <person name="Yang T."/>
            <person name="Ammiraju J.S.S."/>
            <person name="Engler F."/>
            <person name="Soderlund C."/>
            <person name="Wing R.A."/>
            <person name="Palmer L.E."/>
            <person name="de la Bastide M."/>
            <person name="Spiegel L."/>
            <person name="Nascimento L."/>
            <person name="Zutavern T."/>
            <person name="O'Shaughnessy A."/>
            <person name="Dike S."/>
            <person name="Dedhia N."/>
            <person name="Preston R."/>
            <person name="Balija V."/>
            <person name="McCombie W.R."/>
            <person name="Chow T."/>
            <person name="Chen H."/>
            <person name="Chung M."/>
            <person name="Chen C."/>
            <person name="Shaw J."/>
            <person name="Wu H."/>
            <person name="Hsiao K."/>
            <person name="Chao Y."/>
            <person name="Chu M."/>
            <person name="Cheng C."/>
            <person name="Hour A."/>
            <person name="Lee P."/>
            <person name="Lin S."/>
            <person name="Lin Y."/>
            <person name="Liou J."/>
            <person name="Liu S."/>
            <person name="Hsing Y."/>
            <person name="Raghuvanshi S."/>
            <person name="Mohanty A."/>
            <person name="Bharti A.K."/>
            <person name="Gaur A."/>
            <person name="Gupta V."/>
            <person name="Kumar D."/>
            <person name="Ravi V."/>
            <person name="Vij S."/>
            <person name="Kapur A."/>
            <person name="Khurana P."/>
            <person name="Khurana P."/>
            <person name="Khurana J.P."/>
            <person name="Tyagi A.K."/>
            <person name="Gaikwad K."/>
            <person name="Singh A."/>
            <person name="Dalal V."/>
            <person name="Srivastava S."/>
            <person name="Dixit A."/>
            <person name="Pal A.K."/>
            <person name="Ghazi I.A."/>
            <person name="Yadav M."/>
            <person name="Pandit A."/>
            <person name="Bhargava A."/>
            <person name="Sureshbabu K."/>
            <person name="Batra K."/>
            <person name="Sharma T.R."/>
            <person name="Mohapatra T."/>
            <person name="Singh N.K."/>
            <person name="Messing J."/>
            <person name="Nelson A.B."/>
            <person name="Fuks G."/>
            <person name="Kavchok S."/>
            <person name="Keizer G."/>
            <person name="Linton E."/>
            <person name="Llaca V."/>
            <person name="Song R."/>
            <person name="Tanyolac B."/>
            <person name="Young S."/>
            <person name="Ho-Il K."/>
            <person name="Hahn J.H."/>
            <person name="Sangsakoo G."/>
            <person name="Vanavichit A."/>
            <person name="de Mattos Luiz.A.T."/>
            <person name="Zimmer P.D."/>
            <person name="Malone G."/>
            <person name="Dellagostin O."/>
            <person name="de Oliveira A.C."/>
            <person name="Bevan M."/>
            <person name="Bancroft I."/>
            <person name="Minx P."/>
            <person name="Cordum H."/>
            <person name="Wilson R."/>
            <person name="Cheng Z."/>
            <person name="Jin W."/>
            <person name="Jiang J."/>
            <person name="Leong S.A."/>
            <person name="Iwama H."/>
            <person name="Gojobori T."/>
            <person name="Itoh T."/>
            <person name="Niimura Y."/>
            <person name="Fujii Y."/>
            <person name="Habara T."/>
            <person name="Sakai H."/>
            <person name="Sato Y."/>
            <person name="Wilson G."/>
            <person name="Kumar K."/>
            <person name="McCouch S."/>
            <person name="Juretic N."/>
            <person name="Hoen D."/>
            <person name="Wright S."/>
            <person name="Bruskiewich R."/>
            <person name="Bureau T."/>
            <person name="Miyao A."/>
            <person name="Hirochika H."/>
            <person name="Nishikawa T."/>
            <person name="Kadowaki K."/>
            <person name="Sugiura M."/>
            <person name="Burr B."/>
            <person name="Sasaki T."/>
        </authorList>
    </citation>
    <scope>NUCLEOTIDE SEQUENCE [LARGE SCALE GENOMIC DNA]</scope>
    <source>
        <strain evidence="3">cv. Nipponbare</strain>
    </source>
</reference>
<gene>
    <name evidence="2" type="ordered locus">Os02g0585566</name>
    <name evidence="2" type="ORF">OSNPB_020585566</name>
</gene>
<accession>A0A0P0VL44</accession>
<evidence type="ECO:0000313" key="2">
    <source>
        <dbReference type="EMBL" id="BAS79458.1"/>
    </source>
</evidence>
<sequence>MTRQPPQPTPPSPTAAGPVPPPPPSPHRRRRRQLPPASRSGRDRRRQLPPPPLPTTPILQIRPRGVDLGAPLPSPPGIEPPATAAAPPSLPRPPAPAPPSRLTPPPDRPCLRRRCACHRLSRPPAPTPRRRRARASATGSSCERARSGGGDAGSTAMSLDAGAAPVGHCLCVHPRQELGRWPPRAPPPPSSRAAGFAGRSLRRRQGRGRGGEGRRRRLGFRRPSRPTRGATHEYQLSLGLRTRVLAGRVVLDKCRIHRCKAIN</sequence>
<organism evidence="2 3">
    <name type="scientific">Oryza sativa subsp. japonica</name>
    <name type="common">Rice</name>
    <dbReference type="NCBI Taxonomy" id="39947"/>
    <lineage>
        <taxon>Eukaryota</taxon>
        <taxon>Viridiplantae</taxon>
        <taxon>Streptophyta</taxon>
        <taxon>Embryophyta</taxon>
        <taxon>Tracheophyta</taxon>
        <taxon>Spermatophyta</taxon>
        <taxon>Magnoliopsida</taxon>
        <taxon>Liliopsida</taxon>
        <taxon>Poales</taxon>
        <taxon>Poaceae</taxon>
        <taxon>BOP clade</taxon>
        <taxon>Oryzoideae</taxon>
        <taxon>Oryzeae</taxon>
        <taxon>Oryzinae</taxon>
        <taxon>Oryza</taxon>
        <taxon>Oryza sativa</taxon>
    </lineage>
</organism>
<feature type="compositionally biased region" description="Basic residues" evidence="1">
    <location>
        <begin position="111"/>
        <end position="121"/>
    </location>
</feature>
<dbReference type="EMBL" id="AP014958">
    <property type="protein sequence ID" value="BAS79458.1"/>
    <property type="molecule type" value="Genomic_DNA"/>
</dbReference>
<dbReference type="Gramene" id="Os02t0585566-00">
    <property type="protein sequence ID" value="Os02t0585566-00"/>
    <property type="gene ID" value="Os02g0585566"/>
</dbReference>
<keyword evidence="3" id="KW-1185">Reference proteome</keyword>
<feature type="region of interest" description="Disordered" evidence="1">
    <location>
        <begin position="181"/>
        <end position="230"/>
    </location>
</feature>
<dbReference type="Proteomes" id="UP000059680">
    <property type="component" value="Chromosome 2"/>
</dbReference>